<evidence type="ECO:0000259" key="6">
    <source>
        <dbReference type="Pfam" id="PF24770"/>
    </source>
</evidence>
<feature type="compositionally biased region" description="Polar residues" evidence="4">
    <location>
        <begin position="71"/>
        <end position="82"/>
    </location>
</feature>
<dbReference type="Pfam" id="PF24770">
    <property type="entry name" value="Ig-CFAP74_2"/>
    <property type="match status" value="1"/>
</dbReference>
<feature type="coiled-coil region" evidence="3">
    <location>
        <begin position="253"/>
        <end position="345"/>
    </location>
</feature>
<dbReference type="Pfam" id="PF24798">
    <property type="entry name" value="Ig-CFAP74_4th"/>
    <property type="match status" value="1"/>
</dbReference>
<dbReference type="Pfam" id="PF15780">
    <property type="entry name" value="ASH"/>
    <property type="match status" value="1"/>
</dbReference>
<feature type="region of interest" description="Disordered" evidence="4">
    <location>
        <begin position="737"/>
        <end position="756"/>
    </location>
</feature>
<dbReference type="InterPro" id="IPR056306">
    <property type="entry name" value="Ig-CFAP74_2nd"/>
</dbReference>
<feature type="domain" description="Abnormal spindle-like microcephaly-associated protein ASH" evidence="5">
    <location>
        <begin position="1353"/>
        <end position="1431"/>
    </location>
</feature>
<dbReference type="InterPro" id="IPR056310">
    <property type="entry name" value="Ig-CFAP74_4th"/>
</dbReference>
<organism evidence="9 10">
    <name type="scientific">Astyanax mexicanus</name>
    <name type="common">Blind cave fish</name>
    <name type="synonym">Astyanax fasciatus mexicanus</name>
    <dbReference type="NCBI Taxonomy" id="7994"/>
    <lineage>
        <taxon>Eukaryota</taxon>
        <taxon>Metazoa</taxon>
        <taxon>Chordata</taxon>
        <taxon>Craniata</taxon>
        <taxon>Vertebrata</taxon>
        <taxon>Euteleostomi</taxon>
        <taxon>Actinopterygii</taxon>
        <taxon>Neopterygii</taxon>
        <taxon>Teleostei</taxon>
        <taxon>Ostariophysi</taxon>
        <taxon>Characiformes</taxon>
        <taxon>Characoidei</taxon>
        <taxon>Acestrorhamphidae</taxon>
        <taxon>Acestrorhamphinae</taxon>
        <taxon>Astyanax</taxon>
    </lineage>
</organism>
<dbReference type="InterPro" id="IPR056307">
    <property type="entry name" value="Ig-CFAP74_3rd"/>
</dbReference>
<evidence type="ECO:0000256" key="3">
    <source>
        <dbReference type="SAM" id="Coils"/>
    </source>
</evidence>
<reference evidence="9 10" key="1">
    <citation type="submission" date="2021-07" db="EMBL/GenBank/DDBJ databases">
        <authorList>
            <person name="Imarazene B."/>
            <person name="Zahm M."/>
            <person name="Klopp C."/>
            <person name="Cabau C."/>
            <person name="Beille S."/>
            <person name="Jouanno E."/>
            <person name="Castinel A."/>
            <person name="Lluch J."/>
            <person name="Gil L."/>
            <person name="Kuchtly C."/>
            <person name="Lopez Roques C."/>
            <person name="Donnadieu C."/>
            <person name="Parrinello H."/>
            <person name="Journot L."/>
            <person name="Du K."/>
            <person name="Schartl M."/>
            <person name="Retaux S."/>
            <person name="Guiguen Y."/>
        </authorList>
    </citation>
    <scope>NUCLEOTIDE SEQUENCE [LARGE SCALE GENOMIC DNA]</scope>
    <source>
        <strain evidence="9">Pach_M1</strain>
        <tissue evidence="9">Testis</tissue>
    </source>
</reference>
<dbReference type="GO" id="GO:0005737">
    <property type="term" value="C:cytoplasm"/>
    <property type="evidence" value="ECO:0007669"/>
    <property type="project" value="UniProtKB-SubCell"/>
</dbReference>
<keyword evidence="2" id="KW-0963">Cytoplasm</keyword>
<dbReference type="EMBL" id="JAICCE010000012">
    <property type="protein sequence ID" value="KAG9270216.1"/>
    <property type="molecule type" value="Genomic_DNA"/>
</dbReference>
<evidence type="ECO:0000313" key="9">
    <source>
        <dbReference type="EMBL" id="KAG9270216.1"/>
    </source>
</evidence>
<feature type="coiled-coil region" evidence="3">
    <location>
        <begin position="376"/>
        <end position="426"/>
    </location>
</feature>
<evidence type="ECO:0000256" key="2">
    <source>
        <dbReference type="ARBA" id="ARBA00022490"/>
    </source>
</evidence>
<evidence type="ECO:0000313" key="10">
    <source>
        <dbReference type="Proteomes" id="UP000752171"/>
    </source>
</evidence>
<feature type="region of interest" description="Disordered" evidence="4">
    <location>
        <begin position="67"/>
        <end position="95"/>
    </location>
</feature>
<keyword evidence="9" id="KW-0969">Cilium</keyword>
<sequence>MSIFKLFIYKNLPQYPLRPEYTHTDLRSAPLSPAPLPGLHGNTVNTGRLLDSERSDITMEEIVSEDFPEAQASTTDADAPQSTWTDEDTEEEEDGTWEDLLKDGDEFPTDFSMDFEDPDWAVNESIDMKADGKEGSYVDSTRMFKLRRNLDQLDSFYRQKELNVLKAREELKACRLHLAELGEVRDDLETEIEKEIQAENSVAVFRLRARHKCLCVQLQEEEELEAHLGMVLQEHELELCEVEVELGRFLSLRQQVEQDEKNFNAQKQEKHNQRVQREKNIAKGARLRVLRAKNEQEKALREQAELDQRRRDQALLSQKKAAVFLKQTLNRMRQKESEREGKRKEQMKKRMEAAASLKANIAATQEKLCVRQVKEKARLQEQKEHENHQKETLQAAGVNSIRLMHLQKAQEDLHRKQEAFQERQKARRIEIVSKLLLEDEMKEKRQALLYQPTPPHVTQSSALKQREQRLLQSILPPSTPAEREAGLTQRPASSRVSSRSDVSSSVDFIKDERSSEGSEAAEREGEEREYLFEPEFTGLWSRMHRDFTRTTDEHIPVKESNPWSMKTTLERSLASKAAKKTAGGKEFKKAFVSKPEMVLFKDFDVGKTYKKKIILTNVSHSTNYCRLLGVSQNLVDFISVSFEPPGPLSAGMACELEAVYKPLLNENLDGEIQLQSATGPFSVPIKCTVKRCEMVVDSRLIDFGTHVVGQTISRVITLTNRGALGTRFALAPHSTNCLPPQLSKHPSPTTQVPADSSSVKAAALNPVPEQIEPEVQSTACISSTEVQTDSPPTSCKDGFDAEATGADQSSEDKCLDSSFTGIGSQDHGSEVTEISIGEIHEGEVSPFSSVKLPVVFTPTIPGETKLDIQITFSQPECEAIMVSACGIAESVPVWVTKPSMDLRICMYDRLYQDSIEVQSRANTALKVTFEVCKEMKNHMDILPKTGFIQAKSSFRAQLKFLPRRSLPVDAKSLFDQDTGVLEVPLVIQVADQVRPVLFTVHAVVTTSDLEFDRTEVDFVHCSVFESVRTSVRLTNRSLLPQDFGFVGIPKFIDVQPNDGFGTLLPLQSLEIDLIFSASKAEEYNFQLTCKSGINRDFLLSCCAIGVRPLLELSDSLVEFCGTAVGDRSTAVLYVVNSYTSPNKFTHPAPRIGKNPIPPVGPRLFTFATPENSEITVSPASGRVLPGKRCLVQVSFSPLLSDEDIRAEAAQLLCRSEETRVLESQKANAPTANKTETQQETKKGRKSSSNHGSGKQAVKERGSKTSLTPKNDSPLQPPNPAEIQNGSDEYAAGKASLLRSFKERFSRYVIPCFVSNGDIMQQESEEPIYSPHNTLYLELHCPAIRPLLVVISNNGETTINFNQVILGQKVLKRVTVQNISSETVKLKSSLMGLNGPFSVQNAMREVRPGDTHTLLLAFTPASAKKYCEKLEVSCSKMALEFTLCGEGIKPLVTCSPEGGVMNFGDVLEKETTTQTFTLQNSSSVPVQFRVLLDSLSNHSISRSLPAFLSSHSTPHSTLGTQNYSGQSVFSVAPAEGAVGPGKTQDITVTFQPDHKSRHYRDTLRVQLLNKQTVCVKELRGAAWCHNMFVCGGDALDVCSESLIPNHIYNPAETEHTEGEKPPTPVLLTMRSVYGEGRMMAAMREIEVGCIRTSQPVAKKNVEFLWEKMEALQQHGFSVDPSKGSVEAGHRRTITVTWTPSAGHTPNEVIQVCVPLILRGDETEVYNVTLLAYTSHSKH</sequence>
<evidence type="ECO:0000256" key="1">
    <source>
        <dbReference type="ARBA" id="ARBA00004496"/>
    </source>
</evidence>
<dbReference type="InterPro" id="IPR013783">
    <property type="entry name" value="Ig-like_fold"/>
</dbReference>
<dbReference type="PANTHER" id="PTHR22538:SF0">
    <property type="entry name" value="CILIA- AND FLAGELLA-ASSOCIATED PROTEIN 74"/>
    <property type="match status" value="1"/>
</dbReference>
<feature type="region of interest" description="Disordered" evidence="4">
    <location>
        <begin position="782"/>
        <end position="812"/>
    </location>
</feature>
<feature type="domain" description="CFAP74 third Ig-like" evidence="7">
    <location>
        <begin position="893"/>
        <end position="1005"/>
    </location>
</feature>
<dbReference type="Pfam" id="PF24771">
    <property type="entry name" value="Ig_CFAP74_1st"/>
    <property type="match status" value="1"/>
</dbReference>
<gene>
    <name evidence="9" type="primary">CFAP74</name>
    <name evidence="9" type="ORF">AMEX_G15138</name>
</gene>
<comment type="caution">
    <text evidence="9">The sequence shown here is derived from an EMBL/GenBank/DDBJ whole genome shotgun (WGS) entry which is preliminary data.</text>
</comment>
<evidence type="ECO:0000259" key="5">
    <source>
        <dbReference type="Pfam" id="PF15780"/>
    </source>
</evidence>
<accession>A0A8T2LLE3</accession>
<dbReference type="PANTHER" id="PTHR22538">
    <property type="entry name" value="CILIA- AND FLAGELLA-ASSOCIATED PROTEIN 74"/>
    <property type="match status" value="1"/>
</dbReference>
<feature type="compositionally biased region" description="Polar residues" evidence="4">
    <location>
        <begin position="782"/>
        <end position="793"/>
    </location>
</feature>
<feature type="compositionally biased region" description="Acidic residues" evidence="4">
    <location>
        <begin position="85"/>
        <end position="95"/>
    </location>
</feature>
<dbReference type="NCBIfam" id="NF012200">
    <property type="entry name" value="choice_anch_D"/>
    <property type="match status" value="1"/>
</dbReference>
<dbReference type="Proteomes" id="UP000752171">
    <property type="component" value="Unassembled WGS sequence"/>
</dbReference>
<feature type="compositionally biased region" description="Polar residues" evidence="4">
    <location>
        <begin position="1263"/>
        <end position="1273"/>
    </location>
</feature>
<feature type="region of interest" description="Disordered" evidence="4">
    <location>
        <begin position="474"/>
        <end position="528"/>
    </location>
</feature>
<evidence type="ECO:0000259" key="7">
    <source>
        <dbReference type="Pfam" id="PF24778"/>
    </source>
</evidence>
<dbReference type="Gene3D" id="2.60.40.10">
    <property type="entry name" value="Immunoglobulins"/>
    <property type="match status" value="5"/>
</dbReference>
<name>A0A8T2LLE3_ASTMX</name>
<evidence type="ECO:0000256" key="4">
    <source>
        <dbReference type="SAM" id="MobiDB-lite"/>
    </source>
</evidence>
<evidence type="ECO:0000259" key="8">
    <source>
        <dbReference type="Pfam" id="PF24798"/>
    </source>
</evidence>
<feature type="compositionally biased region" description="Basic and acidic residues" evidence="4">
    <location>
        <begin position="508"/>
        <end position="528"/>
    </location>
</feature>
<dbReference type="InterPro" id="IPR031549">
    <property type="entry name" value="ASH"/>
</dbReference>
<keyword evidence="9" id="KW-0966">Cell projection</keyword>
<dbReference type="Pfam" id="PF24778">
    <property type="entry name" value="Ig-CFAP74_3rd"/>
    <property type="match status" value="1"/>
</dbReference>
<feature type="domain" description="CFAP74 fourth Ig-like" evidence="8">
    <location>
        <begin position="1011"/>
        <end position="1105"/>
    </location>
</feature>
<keyword evidence="3" id="KW-0175">Coiled coil</keyword>
<protein>
    <submittedName>
        <fullName evidence="9">Cilia- and flagella-associated protein 74 isoform X1</fullName>
    </submittedName>
</protein>
<feature type="domain" description="CFAP74 second Ig-like" evidence="6">
    <location>
        <begin position="696"/>
        <end position="888"/>
    </location>
</feature>
<proteinExistence type="predicted"/>
<feature type="region of interest" description="Disordered" evidence="4">
    <location>
        <begin position="1220"/>
        <end position="1285"/>
    </location>
</feature>
<feature type="compositionally biased region" description="Low complexity" evidence="4">
    <location>
        <begin position="493"/>
        <end position="507"/>
    </location>
</feature>
<comment type="subcellular location">
    <subcellularLocation>
        <location evidence="1">Cytoplasm</location>
    </subcellularLocation>
</comment>
<keyword evidence="9" id="KW-0282">Flagellum</keyword>
<feature type="compositionally biased region" description="Polar residues" evidence="4">
    <location>
        <begin position="1224"/>
        <end position="1235"/>
    </location>
</feature>